<keyword evidence="1" id="KW-0472">Membrane</keyword>
<evidence type="ECO:0000313" key="2">
    <source>
        <dbReference type="EMBL" id="KAE9545686.1"/>
    </source>
</evidence>
<protein>
    <submittedName>
        <fullName evidence="2">Uncharacterized protein</fullName>
    </submittedName>
</protein>
<evidence type="ECO:0000256" key="1">
    <source>
        <dbReference type="SAM" id="Phobius"/>
    </source>
</evidence>
<dbReference type="Proteomes" id="UP000475862">
    <property type="component" value="Unassembled WGS sequence"/>
</dbReference>
<proteinExistence type="predicted"/>
<keyword evidence="1" id="KW-1133">Transmembrane helix</keyword>
<sequence>MAAMSPLSSGSVWSLTFTSVIVLFVSEMRANGRYDIFALKQPLAADTTRGPNSFITHNILIYIFIQIIIIIYDIRTTDDDEKPSIEDQKTRCVSYTKHLPYKLLLILLFFSSLLHVYHSKTKQNRSPDRYYRNILIPIVTITLSCSHRDSDGKNTPTAGEARVYIMVSLTVGLRCGSFRILGINYRGAIVTRTNIRNVSWTVLGASRMCDERRNDVVADSSGFYFGTMRAMCIDIVRAHAFSEVRTSESMAYIMLLLFLKYNTHMDRTSPGSILRLPSKDRVTYVKSYTVNDLRITTCTMYAGTERYFVVHAYYIVVLL</sequence>
<evidence type="ECO:0000313" key="3">
    <source>
        <dbReference type="Proteomes" id="UP000475862"/>
    </source>
</evidence>
<dbReference type="EMBL" id="VYZN01000001">
    <property type="protein sequence ID" value="KAE9545686.1"/>
    <property type="molecule type" value="Genomic_DNA"/>
</dbReference>
<comment type="caution">
    <text evidence="2">The sequence shown here is derived from an EMBL/GenBank/DDBJ whole genome shotgun (WGS) entry which is preliminary data.</text>
</comment>
<reference evidence="2 3" key="1">
    <citation type="submission" date="2019-08" db="EMBL/GenBank/DDBJ databases">
        <title>The genome of the soybean aphid Biotype 1, its phylome, world population structure and adaptation to the North American continent.</title>
        <authorList>
            <person name="Giordano R."/>
            <person name="Donthu R.K."/>
            <person name="Hernandez A.G."/>
            <person name="Wright C.L."/>
            <person name="Zimin A.V."/>
        </authorList>
    </citation>
    <scope>NUCLEOTIDE SEQUENCE [LARGE SCALE GENOMIC DNA]</scope>
    <source>
        <tissue evidence="2">Whole aphids</tissue>
    </source>
</reference>
<accession>A0A6G0UBP5</accession>
<feature type="transmembrane region" description="Helical" evidence="1">
    <location>
        <begin position="99"/>
        <end position="117"/>
    </location>
</feature>
<gene>
    <name evidence="2" type="ORF">AGLY_001229</name>
</gene>
<dbReference type="AlphaFoldDB" id="A0A6G0UBP5"/>
<organism evidence="2 3">
    <name type="scientific">Aphis glycines</name>
    <name type="common">Soybean aphid</name>
    <dbReference type="NCBI Taxonomy" id="307491"/>
    <lineage>
        <taxon>Eukaryota</taxon>
        <taxon>Metazoa</taxon>
        <taxon>Ecdysozoa</taxon>
        <taxon>Arthropoda</taxon>
        <taxon>Hexapoda</taxon>
        <taxon>Insecta</taxon>
        <taxon>Pterygota</taxon>
        <taxon>Neoptera</taxon>
        <taxon>Paraneoptera</taxon>
        <taxon>Hemiptera</taxon>
        <taxon>Sternorrhyncha</taxon>
        <taxon>Aphidomorpha</taxon>
        <taxon>Aphidoidea</taxon>
        <taxon>Aphididae</taxon>
        <taxon>Aphidini</taxon>
        <taxon>Aphis</taxon>
        <taxon>Aphis</taxon>
    </lineage>
</organism>
<name>A0A6G0UBP5_APHGL</name>
<keyword evidence="1" id="KW-0812">Transmembrane</keyword>
<keyword evidence="3" id="KW-1185">Reference proteome</keyword>
<feature type="transmembrane region" description="Helical" evidence="1">
    <location>
        <begin position="54"/>
        <end position="74"/>
    </location>
</feature>